<dbReference type="AlphaFoldDB" id="A0A183V433"/>
<dbReference type="WBParaSite" id="TCNE_0001550401-mRNA-1">
    <property type="protein sequence ID" value="TCNE_0001550401-mRNA-1"/>
    <property type="gene ID" value="TCNE_0001550401"/>
</dbReference>
<dbReference type="GO" id="GO:0008270">
    <property type="term" value="F:zinc ion binding"/>
    <property type="evidence" value="ECO:0007669"/>
    <property type="project" value="UniProtKB-KW"/>
</dbReference>
<evidence type="ECO:0000256" key="1">
    <source>
        <dbReference type="PROSITE-ProRule" id="PRU00042"/>
    </source>
</evidence>
<dbReference type="Gene3D" id="3.30.160.60">
    <property type="entry name" value="Classic Zinc Finger"/>
    <property type="match status" value="1"/>
</dbReference>
<reference evidence="3 4" key="2">
    <citation type="submission" date="2018-11" db="EMBL/GenBank/DDBJ databases">
        <authorList>
            <consortium name="Pathogen Informatics"/>
        </authorList>
    </citation>
    <scope>NUCLEOTIDE SEQUENCE [LARGE SCALE GENOMIC DNA]</scope>
</reference>
<dbReference type="InterPro" id="IPR036236">
    <property type="entry name" value="Znf_C2H2_sf"/>
</dbReference>
<evidence type="ECO:0000313" key="3">
    <source>
        <dbReference type="EMBL" id="VDM46824.1"/>
    </source>
</evidence>
<organism evidence="4 5">
    <name type="scientific">Toxocara canis</name>
    <name type="common">Canine roundworm</name>
    <dbReference type="NCBI Taxonomy" id="6265"/>
    <lineage>
        <taxon>Eukaryota</taxon>
        <taxon>Metazoa</taxon>
        <taxon>Ecdysozoa</taxon>
        <taxon>Nematoda</taxon>
        <taxon>Chromadorea</taxon>
        <taxon>Rhabditida</taxon>
        <taxon>Spirurina</taxon>
        <taxon>Ascaridomorpha</taxon>
        <taxon>Ascaridoidea</taxon>
        <taxon>Toxocaridae</taxon>
        <taxon>Toxocara</taxon>
    </lineage>
</organism>
<gene>
    <name evidence="3" type="ORF">TCNE_LOCUS15503</name>
</gene>
<dbReference type="PROSITE" id="PS50157">
    <property type="entry name" value="ZINC_FINGER_C2H2_2"/>
    <property type="match status" value="1"/>
</dbReference>
<dbReference type="EMBL" id="UYWY01022913">
    <property type="protein sequence ID" value="VDM46824.1"/>
    <property type="molecule type" value="Genomic_DNA"/>
</dbReference>
<protein>
    <submittedName>
        <fullName evidence="5">C2H2-type domain-containing protein</fullName>
    </submittedName>
</protein>
<accession>A0A183V433</accession>
<evidence type="ECO:0000313" key="5">
    <source>
        <dbReference type="WBParaSite" id="TCNE_0001550401-mRNA-1"/>
    </source>
</evidence>
<keyword evidence="1" id="KW-0479">Metal-binding</keyword>
<keyword evidence="1" id="KW-0863">Zinc-finger</keyword>
<dbReference type="SUPFAM" id="SSF57667">
    <property type="entry name" value="beta-beta-alpha zinc fingers"/>
    <property type="match status" value="1"/>
</dbReference>
<sequence length="184" mass="20739">MQGGFIPHACRYCGKTCQLKGNLKKHLKIRISTEEELEKAWNNRRPPARIPNDAIIVRTEPFFTPPSQPRKRKLGLRSDARIWMYKIRKGELLPSATISEKMVLLEGEMAITWHSDSALETNFCDLGLFSSFFSGLLEDLLFGRATLCGGALKAKGGMRLWLSQFYGEVVMLSENGGVLCAFRI</sequence>
<feature type="domain" description="C2H2-type" evidence="2">
    <location>
        <begin position="8"/>
        <end position="37"/>
    </location>
</feature>
<reference evidence="5" key="1">
    <citation type="submission" date="2016-06" db="UniProtKB">
        <authorList>
            <consortium name="WormBaseParasite"/>
        </authorList>
    </citation>
    <scope>IDENTIFICATION</scope>
</reference>
<evidence type="ECO:0000313" key="4">
    <source>
        <dbReference type="Proteomes" id="UP000050794"/>
    </source>
</evidence>
<keyword evidence="4" id="KW-1185">Reference proteome</keyword>
<dbReference type="InterPro" id="IPR013087">
    <property type="entry name" value="Znf_C2H2_type"/>
</dbReference>
<name>A0A183V433_TOXCA</name>
<keyword evidence="1" id="KW-0862">Zinc</keyword>
<dbReference type="Proteomes" id="UP000050794">
    <property type="component" value="Unassembled WGS sequence"/>
</dbReference>
<evidence type="ECO:0000259" key="2">
    <source>
        <dbReference type="PROSITE" id="PS50157"/>
    </source>
</evidence>
<proteinExistence type="predicted"/>